<protein>
    <recommendedName>
        <fullName evidence="3">DUF3800 domain-containing protein</fullName>
    </recommendedName>
</protein>
<keyword evidence="2" id="KW-1185">Reference proteome</keyword>
<gene>
    <name evidence="1" type="ORF">DLM46_01705</name>
</gene>
<dbReference type="Proteomes" id="UP000254875">
    <property type="component" value="Unassembled WGS sequence"/>
</dbReference>
<evidence type="ECO:0008006" key="3">
    <source>
        <dbReference type="Google" id="ProtNLM"/>
    </source>
</evidence>
<dbReference type="InterPro" id="IPR024524">
    <property type="entry name" value="DUF3800"/>
</dbReference>
<dbReference type="OrthoDB" id="1453633at2"/>
<accession>A0A370NG96</accession>
<name>A0A370NG96_9BURK</name>
<dbReference type="Pfam" id="PF12686">
    <property type="entry name" value="DUF3800"/>
    <property type="match status" value="1"/>
</dbReference>
<evidence type="ECO:0000313" key="1">
    <source>
        <dbReference type="EMBL" id="RDK04610.1"/>
    </source>
</evidence>
<evidence type="ECO:0000313" key="2">
    <source>
        <dbReference type="Proteomes" id="UP000254875"/>
    </source>
</evidence>
<dbReference type="AlphaFoldDB" id="A0A370NG96"/>
<dbReference type="EMBL" id="QHKS01000001">
    <property type="protein sequence ID" value="RDK04610.1"/>
    <property type="molecule type" value="Genomic_DNA"/>
</dbReference>
<sequence>MQAKDRRLPGSAVRWYADNSELNGIRDAEIPDILVFGGVAVPVQSEQALRKAIEEVKERFGHRRAPVKWNFKDLKSLYEKQNKEGLYTRLRDSSKEWREEVFKAVNNFDFTIIIACIESYSIKRDNIKDKKDMLTRHVFSNALMRLGLHARDRKPDCVQVVLDWPDKGKSKPFDLEYASAFSHGRTYDKDVNYSSGRLANLGFLDSPVYANMHHSTMLQFADLVVGATRELIECAYEKKESAFGVDVLKHVSSHFRGAPKSICGRGISVPSGNVRLRTAIERFVKENLNNSIPTQIM</sequence>
<proteinExistence type="predicted"/>
<reference evidence="2" key="1">
    <citation type="submission" date="2018-05" db="EMBL/GenBank/DDBJ databases">
        <authorList>
            <person name="Feng T."/>
        </authorList>
    </citation>
    <scope>NUCLEOTIDE SEQUENCE [LARGE SCALE GENOMIC DNA]</scope>
    <source>
        <strain evidence="2">S27</strain>
    </source>
</reference>
<comment type="caution">
    <text evidence="1">The sequence shown here is derived from an EMBL/GenBank/DDBJ whole genome shotgun (WGS) entry which is preliminary data.</text>
</comment>
<organism evidence="1 2">
    <name type="scientific">Paraburkholderia lacunae</name>
    <dbReference type="NCBI Taxonomy" id="2211104"/>
    <lineage>
        <taxon>Bacteria</taxon>
        <taxon>Pseudomonadati</taxon>
        <taxon>Pseudomonadota</taxon>
        <taxon>Betaproteobacteria</taxon>
        <taxon>Burkholderiales</taxon>
        <taxon>Burkholderiaceae</taxon>
        <taxon>Paraburkholderia</taxon>
    </lineage>
</organism>